<comment type="caution">
    <text evidence="2">The sequence shown here is derived from an EMBL/GenBank/DDBJ whole genome shotgun (WGS) entry which is preliminary data.</text>
</comment>
<sequence length="72" mass="7291">MAIASFVSGLVGLLVFNVVLGPCALALGVTALARGTGRRFRALLGCALGCADLVLLLVLSLAQGTPSWHLNA</sequence>
<dbReference type="Proteomes" id="UP000664781">
    <property type="component" value="Unassembled WGS sequence"/>
</dbReference>
<evidence type="ECO:0008006" key="4">
    <source>
        <dbReference type="Google" id="ProtNLM"/>
    </source>
</evidence>
<name>A0A939FHJ9_9ACTN</name>
<reference evidence="2" key="1">
    <citation type="submission" date="2021-03" db="EMBL/GenBank/DDBJ databases">
        <title>Streptomyces strains.</title>
        <authorList>
            <person name="Lund M.B."/>
            <person name="Toerring T."/>
        </authorList>
    </citation>
    <scope>NUCLEOTIDE SEQUENCE</scope>
    <source>
        <strain evidence="2">JCM 4242</strain>
    </source>
</reference>
<gene>
    <name evidence="2" type="ORF">J1792_00650</name>
</gene>
<evidence type="ECO:0000313" key="3">
    <source>
        <dbReference type="Proteomes" id="UP000664781"/>
    </source>
</evidence>
<feature type="transmembrane region" description="Helical" evidence="1">
    <location>
        <begin position="42"/>
        <end position="62"/>
    </location>
</feature>
<dbReference type="PANTHER" id="PTHR40040:SF1">
    <property type="entry name" value="MEMBRANE PROTEIN"/>
    <property type="match status" value="1"/>
</dbReference>
<organism evidence="2 3">
    <name type="scientific">Streptomyces triculaminicus</name>
    <dbReference type="NCBI Taxonomy" id="2816232"/>
    <lineage>
        <taxon>Bacteria</taxon>
        <taxon>Bacillati</taxon>
        <taxon>Actinomycetota</taxon>
        <taxon>Actinomycetes</taxon>
        <taxon>Kitasatosporales</taxon>
        <taxon>Streptomycetaceae</taxon>
        <taxon>Streptomyces</taxon>
    </lineage>
</organism>
<evidence type="ECO:0000313" key="2">
    <source>
        <dbReference type="EMBL" id="MBO0651362.1"/>
    </source>
</evidence>
<dbReference type="EMBL" id="JAFMOF010000001">
    <property type="protein sequence ID" value="MBO0651362.1"/>
    <property type="molecule type" value="Genomic_DNA"/>
</dbReference>
<keyword evidence="1" id="KW-0472">Membrane</keyword>
<protein>
    <recommendedName>
        <fullName evidence="4">DUF4190 domain-containing protein</fullName>
    </recommendedName>
</protein>
<keyword evidence="1" id="KW-0812">Transmembrane</keyword>
<accession>A0A939FHJ9</accession>
<proteinExistence type="predicted"/>
<keyword evidence="1" id="KW-1133">Transmembrane helix</keyword>
<evidence type="ECO:0000256" key="1">
    <source>
        <dbReference type="SAM" id="Phobius"/>
    </source>
</evidence>
<keyword evidence="3" id="KW-1185">Reference proteome</keyword>
<dbReference type="PANTHER" id="PTHR40040">
    <property type="entry name" value="SMALL HYDROPHOBIC PROTEIN-RELATED"/>
    <property type="match status" value="1"/>
</dbReference>
<dbReference type="AlphaFoldDB" id="A0A939FHJ9"/>
<feature type="transmembrane region" description="Helical" evidence="1">
    <location>
        <begin position="6"/>
        <end position="30"/>
    </location>
</feature>
<dbReference type="InterPro" id="IPR055338">
    <property type="entry name" value="YqfX-like"/>
</dbReference>